<organism evidence="2 3">
    <name type="scientific">Gordonia sputi NBRC 100414</name>
    <dbReference type="NCBI Taxonomy" id="1089453"/>
    <lineage>
        <taxon>Bacteria</taxon>
        <taxon>Bacillati</taxon>
        <taxon>Actinomycetota</taxon>
        <taxon>Actinomycetes</taxon>
        <taxon>Mycobacteriales</taxon>
        <taxon>Gordoniaceae</taxon>
        <taxon>Gordonia</taxon>
    </lineage>
</organism>
<sequence length="68" mass="7354">MPSDEQKCVTRTNCEAYYDLPGHSDNSRSRADHWTMQTIVLLVSVLVALPLVVAGIGVVIGKVISADL</sequence>
<evidence type="ECO:0000313" key="2">
    <source>
        <dbReference type="EMBL" id="GAB41704.1"/>
    </source>
</evidence>
<dbReference type="AlphaFoldDB" id="H5U7J6"/>
<evidence type="ECO:0000313" key="3">
    <source>
        <dbReference type="Proteomes" id="UP000005845"/>
    </source>
</evidence>
<gene>
    <name evidence="2" type="ORF">GOSPT_152_00030</name>
</gene>
<feature type="transmembrane region" description="Helical" evidence="1">
    <location>
        <begin position="38"/>
        <end position="60"/>
    </location>
</feature>
<keyword evidence="3" id="KW-1185">Reference proteome</keyword>
<keyword evidence="1" id="KW-0472">Membrane</keyword>
<dbReference type="Proteomes" id="UP000005845">
    <property type="component" value="Unassembled WGS sequence"/>
</dbReference>
<dbReference type="EMBL" id="BAFC01000150">
    <property type="protein sequence ID" value="GAB41704.1"/>
    <property type="molecule type" value="Genomic_DNA"/>
</dbReference>
<keyword evidence="1" id="KW-1133">Transmembrane helix</keyword>
<name>H5U7J6_9ACTN</name>
<keyword evidence="1" id="KW-0812">Transmembrane</keyword>
<proteinExistence type="predicted"/>
<reference evidence="2 3" key="1">
    <citation type="submission" date="2012-02" db="EMBL/GenBank/DDBJ databases">
        <title>Whole genome shotgun sequence of Gordonia sputi NBRC 100414.</title>
        <authorList>
            <person name="Yoshida I."/>
            <person name="Hosoyama A."/>
            <person name="Tsuchikane K."/>
            <person name="Katsumata H."/>
            <person name="Yamazaki S."/>
            <person name="Fujita N."/>
        </authorList>
    </citation>
    <scope>NUCLEOTIDE SEQUENCE [LARGE SCALE GENOMIC DNA]</scope>
    <source>
        <strain evidence="2 3">NBRC 100414</strain>
    </source>
</reference>
<evidence type="ECO:0000256" key="1">
    <source>
        <dbReference type="SAM" id="Phobius"/>
    </source>
</evidence>
<protein>
    <submittedName>
        <fullName evidence="2">Uncharacterized protein</fullName>
    </submittedName>
</protein>
<accession>H5U7J6</accession>
<comment type="caution">
    <text evidence="2">The sequence shown here is derived from an EMBL/GenBank/DDBJ whole genome shotgun (WGS) entry which is preliminary data.</text>
</comment>